<feature type="domain" description="GATA-type" evidence="8">
    <location>
        <begin position="283"/>
        <end position="331"/>
    </location>
</feature>
<feature type="compositionally biased region" description="Low complexity" evidence="7">
    <location>
        <begin position="195"/>
        <end position="210"/>
    </location>
</feature>
<dbReference type="EMBL" id="JEMT01014760">
    <property type="protein sequence ID" value="EXX73302.1"/>
    <property type="molecule type" value="Genomic_DNA"/>
</dbReference>
<dbReference type="CDD" id="cd00202">
    <property type="entry name" value="ZnF_GATA"/>
    <property type="match status" value="2"/>
</dbReference>
<dbReference type="PROSITE" id="PS50114">
    <property type="entry name" value="GATA_ZN_FINGER_2"/>
    <property type="match status" value="2"/>
</dbReference>
<feature type="region of interest" description="Disordered" evidence="7">
    <location>
        <begin position="1"/>
        <end position="42"/>
    </location>
</feature>
<dbReference type="Pfam" id="PF00320">
    <property type="entry name" value="GATA"/>
    <property type="match status" value="2"/>
</dbReference>
<evidence type="ECO:0000256" key="4">
    <source>
        <dbReference type="ARBA" id="ARBA00022833"/>
    </source>
</evidence>
<dbReference type="PRINTS" id="PR00619">
    <property type="entry name" value="GATAZNFINGER"/>
</dbReference>
<dbReference type="EMBL" id="JEMT01014760">
    <property type="protein sequence ID" value="EXX73301.1"/>
    <property type="molecule type" value="Genomic_DNA"/>
</dbReference>
<dbReference type="InterPro" id="IPR039355">
    <property type="entry name" value="Transcription_factor_GATA"/>
</dbReference>
<feature type="compositionally biased region" description="Polar residues" evidence="7">
    <location>
        <begin position="172"/>
        <end position="184"/>
    </location>
</feature>
<proteinExistence type="predicted"/>
<feature type="region of interest" description="Disordered" evidence="7">
    <location>
        <begin position="168"/>
        <end position="210"/>
    </location>
</feature>
<evidence type="ECO:0000256" key="1">
    <source>
        <dbReference type="ARBA" id="ARBA00004123"/>
    </source>
</evidence>
<dbReference type="PANTHER" id="PTHR10071">
    <property type="entry name" value="TRANSCRIPTION FACTOR GATA FAMILY MEMBER"/>
    <property type="match status" value="1"/>
</dbReference>
<dbReference type="SMART" id="SM00401">
    <property type="entry name" value="ZnF_GATA"/>
    <property type="match status" value="2"/>
</dbReference>
<keyword evidence="3 6" id="KW-0863">Zinc-finger</keyword>
<keyword evidence="10" id="KW-1185">Reference proteome</keyword>
<evidence type="ECO:0000256" key="3">
    <source>
        <dbReference type="ARBA" id="ARBA00022771"/>
    </source>
</evidence>
<evidence type="ECO:0000256" key="6">
    <source>
        <dbReference type="PROSITE-ProRule" id="PRU00094"/>
    </source>
</evidence>
<evidence type="ECO:0000256" key="7">
    <source>
        <dbReference type="SAM" id="MobiDB-lite"/>
    </source>
</evidence>
<evidence type="ECO:0000259" key="8">
    <source>
        <dbReference type="PROSITE" id="PS50114"/>
    </source>
</evidence>
<name>A0A015LKU9_RHIIW</name>
<feature type="compositionally biased region" description="Polar residues" evidence="7">
    <location>
        <begin position="54"/>
        <end position="72"/>
    </location>
</feature>
<feature type="compositionally biased region" description="Low complexity" evidence="7">
    <location>
        <begin position="1"/>
        <end position="32"/>
    </location>
</feature>
<feature type="region of interest" description="Disordered" evidence="7">
    <location>
        <begin position="54"/>
        <end position="88"/>
    </location>
</feature>
<comment type="caution">
    <text evidence="9">The sequence shown here is derived from an EMBL/GenBank/DDBJ whole genome shotgun (WGS) entry which is preliminary data.</text>
</comment>
<dbReference type="AlphaFoldDB" id="A0A015LKU9"/>
<organism evidence="9 10">
    <name type="scientific">Rhizophagus irregularis (strain DAOM 197198w)</name>
    <name type="common">Glomus intraradices</name>
    <dbReference type="NCBI Taxonomy" id="1432141"/>
    <lineage>
        <taxon>Eukaryota</taxon>
        <taxon>Fungi</taxon>
        <taxon>Fungi incertae sedis</taxon>
        <taxon>Mucoromycota</taxon>
        <taxon>Glomeromycotina</taxon>
        <taxon>Glomeromycetes</taxon>
        <taxon>Glomerales</taxon>
        <taxon>Glomeraceae</taxon>
        <taxon>Rhizophagus</taxon>
    </lineage>
</organism>
<dbReference type="GO" id="GO:0008270">
    <property type="term" value="F:zinc ion binding"/>
    <property type="evidence" value="ECO:0007669"/>
    <property type="project" value="UniProtKB-KW"/>
</dbReference>
<comment type="subcellular location">
    <subcellularLocation>
        <location evidence="1">Nucleus</location>
    </subcellularLocation>
</comment>
<evidence type="ECO:0000256" key="2">
    <source>
        <dbReference type="ARBA" id="ARBA00022723"/>
    </source>
</evidence>
<dbReference type="PROSITE" id="PS00344">
    <property type="entry name" value="GATA_ZN_FINGER_1"/>
    <property type="match status" value="1"/>
</dbReference>
<feature type="domain" description="GATA-type" evidence="8">
    <location>
        <begin position="88"/>
        <end position="140"/>
    </location>
</feature>
<protein>
    <submittedName>
        <fullName evidence="9">Gat1p</fullName>
    </submittedName>
</protein>
<dbReference type="HOGENOM" id="CLU_563991_0_0_1"/>
<gene>
    <name evidence="9" type="ORF">RirG_061430</name>
</gene>
<dbReference type="SUPFAM" id="SSF57716">
    <property type="entry name" value="Glucocorticoid receptor-like (DNA-binding domain)"/>
    <property type="match status" value="2"/>
</dbReference>
<dbReference type="Gene3D" id="3.30.50.10">
    <property type="entry name" value="Erythroid Transcription Factor GATA-1, subunit A"/>
    <property type="match status" value="2"/>
</dbReference>
<evidence type="ECO:0000313" key="9">
    <source>
        <dbReference type="EMBL" id="EXX73301.1"/>
    </source>
</evidence>
<evidence type="ECO:0000313" key="10">
    <source>
        <dbReference type="Proteomes" id="UP000022910"/>
    </source>
</evidence>
<evidence type="ECO:0000256" key="5">
    <source>
        <dbReference type="ARBA" id="ARBA00023242"/>
    </source>
</evidence>
<keyword evidence="4" id="KW-0862">Zinc</keyword>
<dbReference type="GO" id="GO:0000981">
    <property type="term" value="F:DNA-binding transcription factor activity, RNA polymerase II-specific"/>
    <property type="evidence" value="ECO:0007669"/>
    <property type="project" value="TreeGrafter"/>
</dbReference>
<dbReference type="InterPro" id="IPR013088">
    <property type="entry name" value="Znf_NHR/GATA"/>
</dbReference>
<dbReference type="PANTHER" id="PTHR10071:SF281">
    <property type="entry name" value="BOX A-BINDING FACTOR-RELATED"/>
    <property type="match status" value="1"/>
</dbReference>
<dbReference type="InterPro" id="IPR000679">
    <property type="entry name" value="Znf_GATA"/>
</dbReference>
<reference evidence="9 10" key="1">
    <citation type="submission" date="2014-02" db="EMBL/GenBank/DDBJ databases">
        <title>Single nucleus genome sequencing reveals high similarity among nuclei of an endomycorrhizal fungus.</title>
        <authorList>
            <person name="Lin K."/>
            <person name="Geurts R."/>
            <person name="Zhang Z."/>
            <person name="Limpens E."/>
            <person name="Saunders D.G."/>
            <person name="Mu D."/>
            <person name="Pang E."/>
            <person name="Cao H."/>
            <person name="Cha H."/>
            <person name="Lin T."/>
            <person name="Zhou Q."/>
            <person name="Shang Y."/>
            <person name="Li Y."/>
            <person name="Ivanov S."/>
            <person name="Sharma T."/>
            <person name="Velzen R.V."/>
            <person name="Ruijter N.D."/>
            <person name="Aanen D.K."/>
            <person name="Win J."/>
            <person name="Kamoun S."/>
            <person name="Bisseling T."/>
            <person name="Huang S."/>
        </authorList>
    </citation>
    <scope>NUCLEOTIDE SEQUENCE [LARGE SCALE GENOMIC DNA]</scope>
    <source>
        <strain evidence="9">DAOM 197198w</strain>
        <strain evidence="10">DAOM197198w</strain>
    </source>
</reference>
<dbReference type="GO" id="GO:0045944">
    <property type="term" value="P:positive regulation of transcription by RNA polymerase II"/>
    <property type="evidence" value="ECO:0007669"/>
    <property type="project" value="TreeGrafter"/>
</dbReference>
<dbReference type="GO" id="GO:0000978">
    <property type="term" value="F:RNA polymerase II cis-regulatory region sequence-specific DNA binding"/>
    <property type="evidence" value="ECO:0007669"/>
    <property type="project" value="TreeGrafter"/>
</dbReference>
<keyword evidence="2" id="KW-0479">Metal-binding</keyword>
<dbReference type="EMBL" id="JEMT01014760">
    <property type="protein sequence ID" value="EXX73304.1"/>
    <property type="molecule type" value="Genomic_DNA"/>
</dbReference>
<accession>A0A015LKU9</accession>
<sequence length="484" mass="53775">MDQYPSLASSRRNSADSSVSTETVSSQTTPISTTPPTPSEFDTHITALQSVTTALVSDQASRTQSADGSASSSHRESKRHGAKPPRQLQCYNCGIKNTPLWRRTPDRMHSLCNACGLYFKQYHVHRPLHIIHKTRTTSAKSYPYILPASKEDDDEDEDTEDDTDVVMEDYSDQSSSEQPLGQESNGEEVAPELGSIDSPTRTPTPTRSISAVSENTYMRPTVTQTSTPVASPTIRPANMPSTALPNTSSLPPPSLHPSTIPPAPSTTIAPSTISSTMADIQIQCANCGQTQTPLWRKNDKGQPLCNACGLYAKLHNRDRPIAMRKSKIQRRRRDWNKYGHIEDGHNTEDSIDGINSLNGSPMSSNKSITYHTILPNQRPIMPMIMSPSHIAPALLTLATAATCQREQILMEERRQQQQQMQVDTTDEHKDQNPVLSAFLTPQFDNNDESKFKSFVDQMSRKEKEDALRIFERRCEILKEALGDP</sequence>
<keyword evidence="5" id="KW-0539">Nucleus</keyword>
<dbReference type="STRING" id="1432141.A0A015LKU9"/>
<dbReference type="EMBL" id="JEMT01014760">
    <property type="protein sequence ID" value="EXX73303.1"/>
    <property type="molecule type" value="Genomic_DNA"/>
</dbReference>
<dbReference type="Proteomes" id="UP000022910">
    <property type="component" value="Unassembled WGS sequence"/>
</dbReference>
<dbReference type="GO" id="GO:0000122">
    <property type="term" value="P:negative regulation of transcription by RNA polymerase II"/>
    <property type="evidence" value="ECO:0007669"/>
    <property type="project" value="TreeGrafter"/>
</dbReference>
<dbReference type="OrthoDB" id="515401at2759"/>
<dbReference type="GO" id="GO:0005634">
    <property type="term" value="C:nucleus"/>
    <property type="evidence" value="ECO:0007669"/>
    <property type="project" value="UniProtKB-SubCell"/>
</dbReference>